<feature type="region of interest" description="Disordered" evidence="1">
    <location>
        <begin position="492"/>
        <end position="512"/>
    </location>
</feature>
<gene>
    <name evidence="3" type="ORF">BW685_00935</name>
</gene>
<feature type="compositionally biased region" description="Basic and acidic residues" evidence="1">
    <location>
        <begin position="444"/>
        <end position="459"/>
    </location>
</feature>
<accession>A0A1R1JIS6</accession>
<feature type="signal peptide" evidence="2">
    <location>
        <begin position="1"/>
        <end position="34"/>
    </location>
</feature>
<protein>
    <submittedName>
        <fullName evidence="3">Pilus assembly protein FimV</fullName>
    </submittedName>
</protein>
<dbReference type="EMBL" id="MTJZ01000001">
    <property type="protein sequence ID" value="OMG75246.1"/>
    <property type="molecule type" value="Genomic_DNA"/>
</dbReference>
<feature type="compositionally biased region" description="Low complexity" evidence="1">
    <location>
        <begin position="215"/>
        <end position="238"/>
    </location>
</feature>
<evidence type="ECO:0000256" key="1">
    <source>
        <dbReference type="SAM" id="MobiDB-lite"/>
    </source>
</evidence>
<evidence type="ECO:0000256" key="2">
    <source>
        <dbReference type="SAM" id="SignalP"/>
    </source>
</evidence>
<sequence>MSRIFLFPRQSRLSRAVSGVLAILALGAVAPAWAAGASDTAAPAAGAAAPLTITVQPGQSLNDIAIAATQSHDPGVIARAGRALFDANPQAFMKRDPSRLKVGSALTVPALDATGAAIASGASAASVATAASAGAASAPHPASAAHAASAVQGAPAASAVRPAQTSDAHAAAATAGASAAVGASAAHGASGPGAEPAAQQAGASGPHVWSGSIQAAPSSASEAVAPSTPGVSAAGSHAAPGAAPVAAASQARPSSLQQLLALKNRVLMELQKHGIGKPAATGAAADAGRPQAQSAPRPAAGDAGASATAPGASEAAATGGAASAAQPQTPPVRPVAPQATTGAAGQVDWRPVAAAGAAAALLVAGFMWRKRRNARRGAAEAASGADDVKPSVVEELPIQPETPVSRDAAADVHLAAATATAVETVEAHEAHESHDAQVAPPSDEPAHAHAHAHADATPHAHDVGEVAEAADAAHEEQPTDALVEAPVNVPADKPLEAPAHAPADAPAAPAEDTHQALMQNAIAALDSLDMPLPPRVSDEASLSTTEPAPEAGLFVDDKSATNGQPASRPPLGAGDQTPEHLAEQEEEPEWDGGATLHGRSGATTSAPAFAPLGGAQFGALKLDFDLDLPAAPGAVPPALTPDELARIARNKFELAGEYVELGDLAGARTLLQEVIDANDAATRDDARALLAKLADEA</sequence>
<feature type="region of interest" description="Disordered" evidence="1">
    <location>
        <begin position="184"/>
        <end position="238"/>
    </location>
</feature>
<feature type="region of interest" description="Disordered" evidence="1">
    <location>
        <begin position="279"/>
        <end position="340"/>
    </location>
</feature>
<dbReference type="AlphaFoldDB" id="A0A1R1JIS6"/>
<keyword evidence="2" id="KW-0732">Signal</keyword>
<dbReference type="NCBIfam" id="TIGR03504">
    <property type="entry name" value="FimV_Cterm"/>
    <property type="match status" value="1"/>
</dbReference>
<reference evidence="3 4" key="1">
    <citation type="submission" date="2017-01" db="EMBL/GenBank/DDBJ databases">
        <title>Phylogeographic, genomic and meropenem susceptibility analysis of Burkholderia ubonensis.</title>
        <authorList>
            <person name="Price E.P."/>
            <person name="Sarovich D.S."/>
            <person name="Webb J.R."/>
            <person name="Hall C.M."/>
            <person name="Sahl J.W."/>
            <person name="Kaestli M."/>
            <person name="Mayo M."/>
            <person name="Harrington G."/>
            <person name="Baker A.L."/>
            <person name="Sidak-Loftis L.C."/>
            <person name="Lummis M."/>
            <person name="Schupp J.M."/>
            <person name="Gillece J.D."/>
            <person name="Tuanyok A."/>
            <person name="Warner J."/>
            <person name="Busch J.D."/>
            <person name="Keim P."/>
            <person name="Currie B.J."/>
            <person name="Wagner D.M."/>
        </authorList>
    </citation>
    <scope>NUCLEOTIDE SEQUENCE [LARGE SCALE GENOMIC DNA]</scope>
    <source>
        <strain evidence="3 4">A21</strain>
    </source>
</reference>
<feature type="compositionally biased region" description="Low complexity" evidence="1">
    <location>
        <begin position="497"/>
        <end position="510"/>
    </location>
</feature>
<comment type="caution">
    <text evidence="3">The sequence shown here is derived from an EMBL/GenBank/DDBJ whole genome shotgun (WGS) entry which is preliminary data.</text>
</comment>
<dbReference type="InterPro" id="IPR038440">
    <property type="entry name" value="FimV_C_sf"/>
</dbReference>
<dbReference type="Gene3D" id="1.20.58.2200">
    <property type="match status" value="1"/>
</dbReference>
<feature type="compositionally biased region" description="Low complexity" evidence="1">
    <location>
        <begin position="184"/>
        <end position="207"/>
    </location>
</feature>
<evidence type="ECO:0000313" key="4">
    <source>
        <dbReference type="Proteomes" id="UP000187194"/>
    </source>
</evidence>
<dbReference type="Proteomes" id="UP000187194">
    <property type="component" value="Unassembled WGS sequence"/>
</dbReference>
<feature type="region of interest" description="Disordered" evidence="1">
    <location>
        <begin position="425"/>
        <end position="459"/>
    </location>
</feature>
<feature type="compositionally biased region" description="Low complexity" evidence="1">
    <location>
        <begin position="279"/>
        <end position="327"/>
    </location>
</feature>
<feature type="region of interest" description="Disordered" evidence="1">
    <location>
        <begin position="529"/>
        <end position="607"/>
    </location>
</feature>
<proteinExistence type="predicted"/>
<feature type="chain" id="PRO_5012390290" evidence="2">
    <location>
        <begin position="35"/>
        <end position="697"/>
    </location>
</feature>
<feature type="compositionally biased region" description="Basic and acidic residues" evidence="1">
    <location>
        <begin position="425"/>
        <end position="435"/>
    </location>
</feature>
<organism evidence="3 4">
    <name type="scientific">Burkholderia ubonensis</name>
    <dbReference type="NCBI Taxonomy" id="101571"/>
    <lineage>
        <taxon>Bacteria</taxon>
        <taxon>Pseudomonadati</taxon>
        <taxon>Pseudomonadota</taxon>
        <taxon>Betaproteobacteria</taxon>
        <taxon>Burkholderiales</taxon>
        <taxon>Burkholderiaceae</taxon>
        <taxon>Burkholderia</taxon>
        <taxon>Burkholderia cepacia complex</taxon>
    </lineage>
</organism>
<evidence type="ECO:0000313" key="3">
    <source>
        <dbReference type="EMBL" id="OMG75246.1"/>
    </source>
</evidence>
<name>A0A1R1JIS6_9BURK</name>
<dbReference type="InterPro" id="IPR020011">
    <property type="entry name" value="FimV_C"/>
</dbReference>
<dbReference type="RefSeq" id="WP_076474397.1">
    <property type="nucleotide sequence ID" value="NZ_MTJZ01000001.1"/>
</dbReference>